<dbReference type="Pfam" id="PF00887">
    <property type="entry name" value="ACBP"/>
    <property type="match status" value="1"/>
</dbReference>
<protein>
    <recommendedName>
        <fullName evidence="4">ACB domain-containing protein</fullName>
    </recommendedName>
</protein>
<gene>
    <name evidence="6" type="ORF">K489DRAFT_412507</name>
</gene>
<feature type="transmembrane region" description="Helical" evidence="3">
    <location>
        <begin position="350"/>
        <end position="372"/>
    </location>
</feature>
<dbReference type="Gene3D" id="1.20.80.10">
    <property type="match status" value="1"/>
</dbReference>
<dbReference type="InterPro" id="IPR014352">
    <property type="entry name" value="FERM/acyl-CoA-bd_prot_sf"/>
</dbReference>
<keyword evidence="3" id="KW-0472">Membrane</keyword>
<reference evidence="6" key="2">
    <citation type="submission" date="2020-04" db="EMBL/GenBank/DDBJ databases">
        <authorList>
            <consortium name="NCBI Genome Project"/>
        </authorList>
    </citation>
    <scope>NUCLEOTIDE SEQUENCE</scope>
    <source>
        <strain evidence="6">CBS 342.82</strain>
    </source>
</reference>
<keyword evidence="3" id="KW-0812">Transmembrane</keyword>
<organism evidence="6">
    <name type="scientific">Dissoconium aciculare CBS 342.82</name>
    <dbReference type="NCBI Taxonomy" id="1314786"/>
    <lineage>
        <taxon>Eukaryota</taxon>
        <taxon>Fungi</taxon>
        <taxon>Dikarya</taxon>
        <taxon>Ascomycota</taxon>
        <taxon>Pezizomycotina</taxon>
        <taxon>Dothideomycetes</taxon>
        <taxon>Dothideomycetidae</taxon>
        <taxon>Mycosphaerellales</taxon>
        <taxon>Dissoconiaceae</taxon>
        <taxon>Dissoconium</taxon>
    </lineage>
</organism>
<name>A0A6J3LVW9_9PEZI</name>
<evidence type="ECO:0000256" key="3">
    <source>
        <dbReference type="SAM" id="Phobius"/>
    </source>
</evidence>
<keyword evidence="3" id="KW-1133">Transmembrane helix</keyword>
<evidence type="ECO:0000259" key="4">
    <source>
        <dbReference type="PROSITE" id="PS51228"/>
    </source>
</evidence>
<accession>A0A6J3LVW9</accession>
<dbReference type="SUPFAM" id="SSF47027">
    <property type="entry name" value="Acyl-CoA binding protein"/>
    <property type="match status" value="1"/>
</dbReference>
<feature type="region of interest" description="Disordered" evidence="2">
    <location>
        <begin position="251"/>
        <end position="306"/>
    </location>
</feature>
<dbReference type="PROSITE" id="PS51228">
    <property type="entry name" value="ACB_2"/>
    <property type="match status" value="1"/>
</dbReference>
<dbReference type="Proteomes" id="UP000504637">
    <property type="component" value="Unplaced"/>
</dbReference>
<evidence type="ECO:0000256" key="1">
    <source>
        <dbReference type="ARBA" id="ARBA00023121"/>
    </source>
</evidence>
<sequence length="415" mass="46348">MKVRLHATTAYSRPGVILFLVHVLFFQFPGVSLCSTRPESLEFETPKLPRQTASSWAASVATVIGTQAGDCAHDRLAMSDSVDRVFGHALNTVKRIKPGTHKPPPAARLALYGLYKQAMEGDVALTADPPSAQSGSQDVKRDQEKYDAWKANEGLSRTEAKRRYIETLIETMHKYASTKAEARELVVELEFVWDQIKNNSQHSSSEHSSPGRNFDRQEYVEEDNGGGITASTAALDRTRAKKMAVLSPVSLADEDEAGEEGAEEFVDAPISQVDDGDLNNQSESGREVSRFSLRRPSSAGGPTDNRWRKRIESSLMKLTMEVAALREQLETSKYLRTRRKDAWVGWVVRAGWWTLQFLAADALILWIVILYLRRKDDRRLEGAIRVLLGDAVAQVQNLGRDVKMPALPKIRKAKE</sequence>
<keyword evidence="1" id="KW-0446">Lipid-binding</keyword>
<dbReference type="PANTHER" id="PTHR23310:SF133">
    <property type="entry name" value="COA BINDING PROTEIN, PUTATIVE (AFU_ORTHOLOGUE AFUA_1G12300)-RELATED"/>
    <property type="match status" value="1"/>
</dbReference>
<dbReference type="GO" id="GO:0006631">
    <property type="term" value="P:fatty acid metabolic process"/>
    <property type="evidence" value="ECO:0007669"/>
    <property type="project" value="TreeGrafter"/>
</dbReference>
<dbReference type="GeneID" id="54365732"/>
<dbReference type="InterPro" id="IPR035984">
    <property type="entry name" value="Acyl-CoA-binding_sf"/>
</dbReference>
<proteinExistence type="predicted"/>
<evidence type="ECO:0000256" key="2">
    <source>
        <dbReference type="SAM" id="MobiDB-lite"/>
    </source>
</evidence>
<keyword evidence="5" id="KW-1185">Reference proteome</keyword>
<evidence type="ECO:0000313" key="5">
    <source>
        <dbReference type="Proteomes" id="UP000504637"/>
    </source>
</evidence>
<dbReference type="PANTHER" id="PTHR23310">
    <property type="entry name" value="ACYL-COA-BINDING PROTEIN, ACBP"/>
    <property type="match status" value="1"/>
</dbReference>
<dbReference type="GO" id="GO:0000062">
    <property type="term" value="F:fatty-acyl-CoA binding"/>
    <property type="evidence" value="ECO:0007669"/>
    <property type="project" value="InterPro"/>
</dbReference>
<dbReference type="InterPro" id="IPR000582">
    <property type="entry name" value="Acyl-CoA-binding_protein"/>
</dbReference>
<dbReference type="OrthoDB" id="346910at2759"/>
<feature type="compositionally biased region" description="Acidic residues" evidence="2">
    <location>
        <begin position="252"/>
        <end position="266"/>
    </location>
</feature>
<dbReference type="AlphaFoldDB" id="A0A6J3LVW9"/>
<reference evidence="6" key="1">
    <citation type="submission" date="2020-01" db="EMBL/GenBank/DDBJ databases">
        <authorList>
            <consortium name="DOE Joint Genome Institute"/>
            <person name="Haridas S."/>
            <person name="Albert R."/>
            <person name="Binder M."/>
            <person name="Bloem J."/>
            <person name="Labutti K."/>
            <person name="Salamov A."/>
            <person name="Andreopoulos B."/>
            <person name="Baker S.E."/>
            <person name="Barry K."/>
            <person name="Bills G."/>
            <person name="Bluhm B.H."/>
            <person name="Cannon C."/>
            <person name="Castanera R."/>
            <person name="Culley D.E."/>
            <person name="Daum C."/>
            <person name="Ezra D."/>
            <person name="Gonzalez J.B."/>
            <person name="Henrissat B."/>
            <person name="Kuo A."/>
            <person name="Liang C."/>
            <person name="Lipzen A."/>
            <person name="Lutzoni F."/>
            <person name="Magnuson J."/>
            <person name="Mondo S."/>
            <person name="Nolan M."/>
            <person name="Ohm R."/>
            <person name="Pangilinan J."/>
            <person name="Park H.-J."/>
            <person name="Ramirez L."/>
            <person name="Alfaro M."/>
            <person name="Sun H."/>
            <person name="Tritt A."/>
            <person name="Yoshinaga Y."/>
            <person name="Zwiers L.-H."/>
            <person name="Turgeon B.G."/>
            <person name="Goodwin S.B."/>
            <person name="Spatafora J.W."/>
            <person name="Crous P.W."/>
            <person name="Grigoriev I.V."/>
        </authorList>
    </citation>
    <scope>NUCLEOTIDE SEQUENCE</scope>
    <source>
        <strain evidence="6">CBS 342.82</strain>
    </source>
</reference>
<evidence type="ECO:0000313" key="6">
    <source>
        <dbReference type="RefSeq" id="XP_033456854.1"/>
    </source>
</evidence>
<feature type="domain" description="ACB" evidence="4">
    <location>
        <begin position="82"/>
        <end position="177"/>
    </location>
</feature>
<reference evidence="6" key="3">
    <citation type="submission" date="2025-08" db="UniProtKB">
        <authorList>
            <consortium name="RefSeq"/>
        </authorList>
    </citation>
    <scope>IDENTIFICATION</scope>
    <source>
        <strain evidence="6">CBS 342.82</strain>
    </source>
</reference>
<dbReference type="RefSeq" id="XP_033456854.1">
    <property type="nucleotide sequence ID" value="XM_033607933.1"/>
</dbReference>